<dbReference type="FunFam" id="1.10.530.10:FF:000004">
    <property type="entry name" value="Membrane-bound lytic murein transglycosylase D"/>
    <property type="match status" value="1"/>
</dbReference>
<dbReference type="Proteomes" id="UP000005726">
    <property type="component" value="Unassembled WGS sequence"/>
</dbReference>
<dbReference type="AlphaFoldDB" id="E0WR66"/>
<dbReference type="STRING" id="663321.REG_0440"/>
<name>E0WR66_9ENTR</name>
<dbReference type="InterPro" id="IPR008258">
    <property type="entry name" value="Transglycosylase_SLT_dom_1"/>
</dbReference>
<dbReference type="SUPFAM" id="SSF54106">
    <property type="entry name" value="LysM domain"/>
    <property type="match status" value="1"/>
</dbReference>
<sequence length="428" mass="48211">MKTKAIFLASVLLVGCQTSKLGTQLPIQHAQSLSSASVENEARKYIDSNQEKLGRLTKGKDSLSQPNLWHFVSSELKMKFQDNSLIREQKIKYLKNKSDLHHVIARANPYMYLIVSEIQRRSMPMELILVPIVESAFDPSATSGAGAAGLWQFVPSTGLHYGLKQNRWYDGRLDIVASTKAALDLMENLNRRFDGDWLLTLAAYNSGAGRVNKAISANRRQGKSTNFWELSLPRETSIYVPKMLALSHIIKNHKQHNFKLPNTDKRHGLARVDIGRQMKLSRVAEMSGLSLAQLKFYNAGYKLDVTAPNGPHYIVLPEDNARHFKNSLAEAKFMVPQPARLVKNNPNAESVLQYKVRQGDTLSTIAKRFNIDPYDLQNWNNLTTSDFLKVGQTLKTGSRQVGEDNIPNEFRVTARRPSIESQECTNST</sequence>
<accession>E0WR66</accession>
<comment type="catalytic activity">
    <reaction evidence="1">
        <text>Exolytic cleavage of the (1-&gt;4)-beta-glycosidic linkage between N-acetylmuramic acid (MurNAc) and N-acetylglucosamine (GlcNAc) residues in peptidoglycan, from either the reducing or the non-reducing ends of the peptidoglycan chains, with concomitant formation of a 1,6-anhydrobond in the MurNAc residue.</text>
        <dbReference type="EC" id="4.2.2.n1"/>
    </reaction>
</comment>
<dbReference type="PANTHER" id="PTHR37423">
    <property type="entry name" value="SOLUBLE LYTIC MUREIN TRANSGLYCOSYLASE-RELATED"/>
    <property type="match status" value="1"/>
</dbReference>
<dbReference type="HOGENOM" id="CLU_009520_1_4_6"/>
<dbReference type="PROSITE" id="PS00922">
    <property type="entry name" value="TRANSGLYCOSYLASE"/>
    <property type="match status" value="1"/>
</dbReference>
<dbReference type="SMART" id="SM00257">
    <property type="entry name" value="LysM"/>
    <property type="match status" value="1"/>
</dbReference>
<gene>
    <name evidence="7" type="ORF">REG_0440</name>
</gene>
<organism evidence="7 8">
    <name type="scientific">Candidatus Regiella insecticola LSR1</name>
    <dbReference type="NCBI Taxonomy" id="663321"/>
    <lineage>
        <taxon>Bacteria</taxon>
        <taxon>Pseudomonadati</taxon>
        <taxon>Pseudomonadota</taxon>
        <taxon>Gammaproteobacteria</taxon>
        <taxon>Enterobacterales</taxon>
        <taxon>Enterobacteriaceae</taxon>
        <taxon>aphid secondary symbionts</taxon>
        <taxon>Candidatus Regiella</taxon>
    </lineage>
</organism>
<dbReference type="InterPro" id="IPR000189">
    <property type="entry name" value="Transglyc_AS"/>
</dbReference>
<evidence type="ECO:0000259" key="6">
    <source>
        <dbReference type="PROSITE" id="PS51782"/>
    </source>
</evidence>
<dbReference type="InterPro" id="IPR018392">
    <property type="entry name" value="LysM"/>
</dbReference>
<dbReference type="SUPFAM" id="SSF53955">
    <property type="entry name" value="Lysozyme-like"/>
    <property type="match status" value="1"/>
</dbReference>
<dbReference type="CDD" id="cd00118">
    <property type="entry name" value="LysM"/>
    <property type="match status" value="1"/>
</dbReference>
<dbReference type="InterPro" id="IPR036779">
    <property type="entry name" value="LysM_dom_sf"/>
</dbReference>
<dbReference type="GO" id="GO:0016020">
    <property type="term" value="C:membrane"/>
    <property type="evidence" value="ECO:0007669"/>
    <property type="project" value="InterPro"/>
</dbReference>
<dbReference type="EMBL" id="GL379589">
    <property type="protein sequence ID" value="EFL92626.1"/>
    <property type="molecule type" value="Genomic_DNA"/>
</dbReference>
<dbReference type="GO" id="GO:0071555">
    <property type="term" value="P:cell wall organization"/>
    <property type="evidence" value="ECO:0007669"/>
    <property type="project" value="UniProtKB-KW"/>
</dbReference>
<reference evidence="7" key="1">
    <citation type="journal article" date="2009" name="Environ. Microbiol.">
        <title>Dynamics of genome evolution in facultative symbionts of aphids.</title>
        <authorList>
            <person name="Degnan P.H."/>
            <person name="Leonardo T.E."/>
            <person name="Cass B.N."/>
            <person name="Hurwitz B."/>
            <person name="Stern D."/>
            <person name="Gibbs R.A."/>
            <person name="Richards S."/>
            <person name="Moran N.A."/>
        </authorList>
    </citation>
    <scope>NUCLEOTIDE SEQUENCE [LARGE SCALE GENOMIC DNA]</scope>
    <source>
        <strain evidence="7">LSR1</strain>
    </source>
</reference>
<dbReference type="Pfam" id="PF01476">
    <property type="entry name" value="LysM"/>
    <property type="match status" value="1"/>
</dbReference>
<dbReference type="Gene3D" id="1.10.530.10">
    <property type="match status" value="1"/>
</dbReference>
<dbReference type="RefSeq" id="WP_006704339.1">
    <property type="nucleotide sequence ID" value="NZ_CAWLGB010000001.1"/>
</dbReference>
<dbReference type="CDD" id="cd16894">
    <property type="entry name" value="MltD-like"/>
    <property type="match status" value="1"/>
</dbReference>
<evidence type="ECO:0000256" key="2">
    <source>
        <dbReference type="ARBA" id="ARBA00007734"/>
    </source>
</evidence>
<evidence type="ECO:0000313" key="8">
    <source>
        <dbReference type="Proteomes" id="UP000005726"/>
    </source>
</evidence>
<dbReference type="GO" id="GO:0008933">
    <property type="term" value="F:peptidoglycan lytic transglycosylase activity"/>
    <property type="evidence" value="ECO:0007669"/>
    <property type="project" value="InterPro"/>
</dbReference>
<protein>
    <recommendedName>
        <fullName evidence="3">peptidoglycan lytic exotransglycosylase</fullName>
        <ecNumber evidence="3">4.2.2.n1</ecNumber>
    </recommendedName>
</protein>
<dbReference type="Gene3D" id="3.10.350.10">
    <property type="entry name" value="LysM domain"/>
    <property type="match status" value="1"/>
</dbReference>
<keyword evidence="5" id="KW-0961">Cell wall biogenesis/degradation</keyword>
<evidence type="ECO:0000256" key="3">
    <source>
        <dbReference type="ARBA" id="ARBA00012587"/>
    </source>
</evidence>
<evidence type="ECO:0000256" key="5">
    <source>
        <dbReference type="ARBA" id="ARBA00023316"/>
    </source>
</evidence>
<dbReference type="InterPro" id="IPR023346">
    <property type="entry name" value="Lysozyme-like_dom_sf"/>
</dbReference>
<dbReference type="PANTHER" id="PTHR37423:SF2">
    <property type="entry name" value="MEMBRANE-BOUND LYTIC MUREIN TRANSGLYCOSYLASE C"/>
    <property type="match status" value="1"/>
</dbReference>
<keyword evidence="8" id="KW-1185">Reference proteome</keyword>
<dbReference type="eggNOG" id="COG1388">
    <property type="taxonomic scope" value="Bacteria"/>
</dbReference>
<dbReference type="GO" id="GO:0000270">
    <property type="term" value="P:peptidoglycan metabolic process"/>
    <property type="evidence" value="ECO:0007669"/>
    <property type="project" value="InterPro"/>
</dbReference>
<feature type="domain" description="LysM" evidence="6">
    <location>
        <begin position="352"/>
        <end position="396"/>
    </location>
</feature>
<dbReference type="NCBIfam" id="NF008050">
    <property type="entry name" value="PRK10783.1"/>
    <property type="match status" value="1"/>
</dbReference>
<dbReference type="PROSITE" id="PS51782">
    <property type="entry name" value="LYSM"/>
    <property type="match status" value="1"/>
</dbReference>
<dbReference type="PROSITE" id="PS51257">
    <property type="entry name" value="PROKAR_LIPOPROTEIN"/>
    <property type="match status" value="1"/>
</dbReference>
<evidence type="ECO:0000256" key="4">
    <source>
        <dbReference type="ARBA" id="ARBA00023239"/>
    </source>
</evidence>
<comment type="similarity">
    <text evidence="2">Belongs to the transglycosylase Slt family.</text>
</comment>
<keyword evidence="4" id="KW-0456">Lyase</keyword>
<dbReference type="eggNOG" id="COG0741">
    <property type="taxonomic scope" value="Bacteria"/>
</dbReference>
<dbReference type="EC" id="4.2.2.n1" evidence="3"/>
<dbReference type="Pfam" id="PF01464">
    <property type="entry name" value="SLT"/>
    <property type="match status" value="1"/>
</dbReference>
<proteinExistence type="inferred from homology"/>
<evidence type="ECO:0000256" key="1">
    <source>
        <dbReference type="ARBA" id="ARBA00001420"/>
    </source>
</evidence>
<evidence type="ECO:0000313" key="7">
    <source>
        <dbReference type="EMBL" id="EFL92626.1"/>
    </source>
</evidence>